<evidence type="ECO:0008006" key="4">
    <source>
        <dbReference type="Google" id="ProtNLM"/>
    </source>
</evidence>
<keyword evidence="3" id="KW-1185">Reference proteome</keyword>
<organism evidence="2 3">
    <name type="scientific">Labrys miyagiensis</name>
    <dbReference type="NCBI Taxonomy" id="346912"/>
    <lineage>
        <taxon>Bacteria</taxon>
        <taxon>Pseudomonadati</taxon>
        <taxon>Pseudomonadota</taxon>
        <taxon>Alphaproteobacteria</taxon>
        <taxon>Hyphomicrobiales</taxon>
        <taxon>Xanthobacteraceae</taxon>
        <taxon>Labrys</taxon>
    </lineage>
</organism>
<comment type="caution">
    <text evidence="2">The sequence shown here is derived from an EMBL/GenBank/DDBJ whole genome shotgun (WGS) entry which is preliminary data.</text>
</comment>
<name>A0ABQ6CS65_9HYPH</name>
<keyword evidence="1" id="KW-0732">Signal</keyword>
<dbReference type="RefSeq" id="WP_284314175.1">
    <property type="nucleotide sequence ID" value="NZ_BSPC01000044.1"/>
</dbReference>
<proteinExistence type="predicted"/>
<feature type="chain" id="PRO_5046850679" description="Histidine kinase" evidence="1">
    <location>
        <begin position="21"/>
        <end position="163"/>
    </location>
</feature>
<accession>A0ABQ6CS65</accession>
<feature type="signal peptide" evidence="1">
    <location>
        <begin position="1"/>
        <end position="20"/>
    </location>
</feature>
<dbReference type="Proteomes" id="UP001156882">
    <property type="component" value="Unassembled WGS sequence"/>
</dbReference>
<evidence type="ECO:0000256" key="1">
    <source>
        <dbReference type="SAM" id="SignalP"/>
    </source>
</evidence>
<reference evidence="3" key="1">
    <citation type="journal article" date="2019" name="Int. J. Syst. Evol. Microbiol.">
        <title>The Global Catalogue of Microorganisms (GCM) 10K type strain sequencing project: providing services to taxonomists for standard genome sequencing and annotation.</title>
        <authorList>
            <consortium name="The Broad Institute Genomics Platform"/>
            <consortium name="The Broad Institute Genome Sequencing Center for Infectious Disease"/>
            <person name="Wu L."/>
            <person name="Ma J."/>
        </authorList>
    </citation>
    <scope>NUCLEOTIDE SEQUENCE [LARGE SCALE GENOMIC DNA]</scope>
    <source>
        <strain evidence="3">NBRC 101365</strain>
    </source>
</reference>
<gene>
    <name evidence="2" type="ORF">GCM10007874_41340</name>
</gene>
<dbReference type="EMBL" id="BSPC01000044">
    <property type="protein sequence ID" value="GLS21117.1"/>
    <property type="molecule type" value="Genomic_DNA"/>
</dbReference>
<evidence type="ECO:0000313" key="2">
    <source>
        <dbReference type="EMBL" id="GLS21117.1"/>
    </source>
</evidence>
<protein>
    <recommendedName>
        <fullName evidence="4">Histidine kinase</fullName>
    </recommendedName>
</protein>
<evidence type="ECO:0000313" key="3">
    <source>
        <dbReference type="Proteomes" id="UP001156882"/>
    </source>
</evidence>
<sequence>MKRIILACAIAAIMSTPAFAKSFAIPSENPVATVVLPDDWNADEIDTGVEVTSKDDEVYMAFETVKASSAEEALNEGLDYLKAKGVKLDESSMKQQEMTINGMKGLAVNFTGKDKDGDAEISLILLGASKDRLVMLTYWSSPEGAKANDDALNKIADSIKPVN</sequence>
<dbReference type="Gene3D" id="3.40.1000.10">
    <property type="entry name" value="Mog1/PsbP, alpha/beta/alpha sandwich"/>
    <property type="match status" value="1"/>
</dbReference>